<dbReference type="AlphaFoldDB" id="A0A095SKQ9"/>
<gene>
    <name evidence="2" type="ORF">Y5S_01680</name>
</gene>
<dbReference type="Proteomes" id="UP000029444">
    <property type="component" value="Unassembled WGS sequence"/>
</dbReference>
<dbReference type="EMBL" id="ARXV01000005">
    <property type="protein sequence ID" value="KGD65246.1"/>
    <property type="molecule type" value="Genomic_DNA"/>
</dbReference>
<organism evidence="2 3">
    <name type="scientific">Alcanivorax nanhaiticus</name>
    <dbReference type="NCBI Taxonomy" id="1177154"/>
    <lineage>
        <taxon>Bacteria</taxon>
        <taxon>Pseudomonadati</taxon>
        <taxon>Pseudomonadota</taxon>
        <taxon>Gammaproteobacteria</taxon>
        <taxon>Oceanospirillales</taxon>
        <taxon>Alcanivoracaceae</taxon>
        <taxon>Alcanivorax</taxon>
    </lineage>
</organism>
<dbReference type="STRING" id="1177154.Y5S_01680"/>
<protein>
    <submittedName>
        <fullName evidence="2">Uncharacterized protein</fullName>
    </submittedName>
</protein>
<keyword evidence="3" id="KW-1185">Reference proteome</keyword>
<sequence>MRNLARSVVGCSLMACAVIAQAGDSGYLFCEAEYRSYDDDRFEVYISNVFRVSSIYDSEVSDSYGDFIESRYSPSGTIYDVTCEYYLEDTRRDAEDERSDAIANWGDRDFDVHRVRWSY</sequence>
<dbReference type="OrthoDB" id="7063610at2"/>
<accession>A0A095SKQ9</accession>
<feature type="chain" id="PRO_5001911089" evidence="1">
    <location>
        <begin position="23"/>
        <end position="119"/>
    </location>
</feature>
<name>A0A095SKQ9_9GAMM</name>
<dbReference type="PATRIC" id="fig|1177154.3.peg.1710"/>
<keyword evidence="1" id="KW-0732">Signal</keyword>
<evidence type="ECO:0000256" key="1">
    <source>
        <dbReference type="SAM" id="SignalP"/>
    </source>
</evidence>
<evidence type="ECO:0000313" key="3">
    <source>
        <dbReference type="Proteomes" id="UP000029444"/>
    </source>
</evidence>
<feature type="signal peptide" evidence="1">
    <location>
        <begin position="1"/>
        <end position="22"/>
    </location>
</feature>
<comment type="caution">
    <text evidence="2">The sequence shown here is derived from an EMBL/GenBank/DDBJ whole genome shotgun (WGS) entry which is preliminary data.</text>
</comment>
<dbReference type="RefSeq" id="WP_035232173.1">
    <property type="nucleotide sequence ID" value="NZ_ARXV01000005.1"/>
</dbReference>
<reference evidence="2 3" key="1">
    <citation type="submission" date="2012-09" db="EMBL/GenBank/DDBJ databases">
        <title>Genome Sequence of alkane-degrading Bacterium Alcanivorax sp. 19-m-6.</title>
        <authorList>
            <person name="Lai Q."/>
            <person name="Shao Z."/>
        </authorList>
    </citation>
    <scope>NUCLEOTIDE SEQUENCE [LARGE SCALE GENOMIC DNA]</scope>
    <source>
        <strain evidence="2 3">19-m-6</strain>
    </source>
</reference>
<evidence type="ECO:0000313" key="2">
    <source>
        <dbReference type="EMBL" id="KGD65246.1"/>
    </source>
</evidence>
<proteinExistence type="predicted"/>